<dbReference type="AlphaFoldDB" id="A0A9Q3B915"/>
<keyword evidence="1" id="KW-0694">RNA-binding</keyword>
<dbReference type="Proteomes" id="UP000765509">
    <property type="component" value="Unassembled WGS sequence"/>
</dbReference>
<dbReference type="GO" id="GO:0005634">
    <property type="term" value="C:nucleus"/>
    <property type="evidence" value="ECO:0007669"/>
    <property type="project" value="UniProtKB-ARBA"/>
</dbReference>
<dbReference type="InterPro" id="IPR050951">
    <property type="entry name" value="Retrovirus_Pol_polyprotein"/>
</dbReference>
<dbReference type="GO" id="GO:0015074">
    <property type="term" value="P:DNA integration"/>
    <property type="evidence" value="ECO:0007669"/>
    <property type="project" value="InterPro"/>
</dbReference>
<dbReference type="OrthoDB" id="2273864at2759"/>
<dbReference type="EMBL" id="AVOT02000060">
    <property type="protein sequence ID" value="MBW0460805.1"/>
    <property type="molecule type" value="Genomic_DNA"/>
</dbReference>
<name>A0A9Q3B915_9BASI</name>
<dbReference type="PANTHER" id="PTHR37984">
    <property type="entry name" value="PROTEIN CBG26694"/>
    <property type="match status" value="1"/>
</dbReference>
<evidence type="ECO:0000259" key="2">
    <source>
        <dbReference type="PROSITE" id="PS50994"/>
    </source>
</evidence>
<dbReference type="PROSITE" id="PS50994">
    <property type="entry name" value="INTEGRASE"/>
    <property type="match status" value="1"/>
</dbReference>
<dbReference type="PANTHER" id="PTHR37984:SF5">
    <property type="entry name" value="PROTEIN NYNRIN-LIKE"/>
    <property type="match status" value="1"/>
</dbReference>
<evidence type="ECO:0000313" key="4">
    <source>
        <dbReference type="Proteomes" id="UP000765509"/>
    </source>
</evidence>
<evidence type="ECO:0000256" key="1">
    <source>
        <dbReference type="ARBA" id="ARBA00022884"/>
    </source>
</evidence>
<feature type="domain" description="Integrase catalytic" evidence="2">
    <location>
        <begin position="29"/>
        <end position="147"/>
    </location>
</feature>
<organism evidence="3 4">
    <name type="scientific">Austropuccinia psidii MF-1</name>
    <dbReference type="NCBI Taxonomy" id="1389203"/>
    <lineage>
        <taxon>Eukaryota</taxon>
        <taxon>Fungi</taxon>
        <taxon>Dikarya</taxon>
        <taxon>Basidiomycota</taxon>
        <taxon>Pucciniomycotina</taxon>
        <taxon>Pucciniomycetes</taxon>
        <taxon>Pucciniales</taxon>
        <taxon>Sphaerophragmiaceae</taxon>
        <taxon>Austropuccinia</taxon>
    </lineage>
</organism>
<dbReference type="Gene3D" id="3.30.420.10">
    <property type="entry name" value="Ribonuclease H-like superfamily/Ribonuclease H"/>
    <property type="match status" value="1"/>
</dbReference>
<evidence type="ECO:0000313" key="3">
    <source>
        <dbReference type="EMBL" id="MBW0460805.1"/>
    </source>
</evidence>
<dbReference type="SUPFAM" id="SSF53098">
    <property type="entry name" value="Ribonuclease H-like"/>
    <property type="match status" value="1"/>
</dbReference>
<dbReference type="InterPro" id="IPR036397">
    <property type="entry name" value="RNaseH_sf"/>
</dbReference>
<comment type="caution">
    <text evidence="3">The sequence shown here is derived from an EMBL/GenBank/DDBJ whole genome shotgun (WGS) entry which is preliminary data.</text>
</comment>
<dbReference type="GO" id="GO:0003723">
    <property type="term" value="F:RNA binding"/>
    <property type="evidence" value="ECO:0007669"/>
    <property type="project" value="UniProtKB-KW"/>
</dbReference>
<sequence>MEYCHTCERFQKANWITGKKFGLIIHIQEPKSPWEVVHMDLFIALPPSGDRSYNSSLVIVDRYIKTLIFLPCHKDYTAIDAALLLCNRLIPHMGLFNYIISDRYPKVTSALWTNLPILFGTKLSFSTAYHPQTDGLAEIMIQTLEDMKRRFCSYVLLFKDSNGFTHDRCTLIPASELA</sequence>
<gene>
    <name evidence="3" type="ORF">O181_000520</name>
</gene>
<protein>
    <recommendedName>
        <fullName evidence="2">Integrase catalytic domain-containing protein</fullName>
    </recommendedName>
</protein>
<reference evidence="3" key="1">
    <citation type="submission" date="2021-03" db="EMBL/GenBank/DDBJ databases">
        <title>Draft genome sequence of rust myrtle Austropuccinia psidii MF-1, a brazilian biotype.</title>
        <authorList>
            <person name="Quecine M.C."/>
            <person name="Pachon D.M.R."/>
            <person name="Bonatelli M.L."/>
            <person name="Correr F.H."/>
            <person name="Franceschini L.M."/>
            <person name="Leite T.F."/>
            <person name="Margarido G.R.A."/>
            <person name="Almeida C.A."/>
            <person name="Ferrarezi J.A."/>
            <person name="Labate C.A."/>
        </authorList>
    </citation>
    <scope>NUCLEOTIDE SEQUENCE</scope>
    <source>
        <strain evidence="3">MF-1</strain>
    </source>
</reference>
<keyword evidence="4" id="KW-1185">Reference proteome</keyword>
<proteinExistence type="predicted"/>
<dbReference type="InterPro" id="IPR001584">
    <property type="entry name" value="Integrase_cat-core"/>
</dbReference>
<dbReference type="InterPro" id="IPR012337">
    <property type="entry name" value="RNaseH-like_sf"/>
</dbReference>
<accession>A0A9Q3B915</accession>